<keyword evidence="2" id="KW-0472">Membrane</keyword>
<gene>
    <name evidence="3" type="ORF">RND15_06455</name>
</gene>
<comment type="caution">
    <text evidence="3">The sequence shown here is derived from an EMBL/GenBank/DDBJ whole genome shotgun (WGS) entry which is preliminary data.</text>
</comment>
<feature type="region of interest" description="Disordered" evidence="1">
    <location>
        <begin position="49"/>
        <end position="96"/>
    </location>
</feature>
<sequence length="271" mass="27297">MDYCPSCHRHLNGAVSCPGCGAYAVAEEYAYPAAEAAAVEAAAVDYGRDGDEGAEVEPAPEPVAASTRADRRKAARRKPKPRGIVGGRARRARRGRGRRVTIMASVLGPILAALFVAEIATEGGIFHEPSTTSSPDKSEAERGPGEGDSSGPRVRESGAPGAGPAGASAGVDGPSADESRSEDGASDEDKDKGKKKARDSSSPSADDPSSTDGPDDPSATAPTTGSGGGGGGGGATQSPTTPSDPGTTTSVPTQPTPSPSDTCDRFLWWCT</sequence>
<feature type="compositionally biased region" description="Basic and acidic residues" evidence="1">
    <location>
        <begin position="177"/>
        <end position="192"/>
    </location>
</feature>
<keyword evidence="2" id="KW-1133">Transmembrane helix</keyword>
<dbReference type="Proteomes" id="UP001180754">
    <property type="component" value="Unassembled WGS sequence"/>
</dbReference>
<organism evidence="3 4">
    <name type="scientific">Streptomyces lonegramiae</name>
    <dbReference type="NCBI Taxonomy" id="3075524"/>
    <lineage>
        <taxon>Bacteria</taxon>
        <taxon>Bacillati</taxon>
        <taxon>Actinomycetota</taxon>
        <taxon>Actinomycetes</taxon>
        <taxon>Kitasatosporales</taxon>
        <taxon>Streptomycetaceae</taxon>
        <taxon>Streptomyces</taxon>
    </lineage>
</organism>
<protein>
    <recommendedName>
        <fullName evidence="5">Zinc-ribbon domain-containing protein</fullName>
    </recommendedName>
</protein>
<evidence type="ECO:0000313" key="3">
    <source>
        <dbReference type="EMBL" id="MDT0542356.1"/>
    </source>
</evidence>
<evidence type="ECO:0000256" key="1">
    <source>
        <dbReference type="SAM" id="MobiDB-lite"/>
    </source>
</evidence>
<accession>A0ABU2X8V8</accession>
<feature type="transmembrane region" description="Helical" evidence="2">
    <location>
        <begin position="100"/>
        <end position="120"/>
    </location>
</feature>
<reference evidence="3" key="1">
    <citation type="submission" date="2024-05" db="EMBL/GenBank/DDBJ databases">
        <title>30 novel species of actinomycetes from the DSMZ collection.</title>
        <authorList>
            <person name="Nouioui I."/>
        </authorList>
    </citation>
    <scope>NUCLEOTIDE SEQUENCE</scope>
    <source>
        <strain evidence="3">DSM 41529</strain>
    </source>
</reference>
<keyword evidence="2" id="KW-0812">Transmembrane</keyword>
<evidence type="ECO:0008006" key="5">
    <source>
        <dbReference type="Google" id="ProtNLM"/>
    </source>
</evidence>
<feature type="compositionally biased region" description="Basic and acidic residues" evidence="1">
    <location>
        <begin position="136"/>
        <end position="145"/>
    </location>
</feature>
<feature type="compositionally biased region" description="Gly residues" evidence="1">
    <location>
        <begin position="225"/>
        <end position="235"/>
    </location>
</feature>
<feature type="compositionally biased region" description="Low complexity" evidence="1">
    <location>
        <begin position="200"/>
        <end position="224"/>
    </location>
</feature>
<dbReference type="EMBL" id="JAVRFD010000002">
    <property type="protein sequence ID" value="MDT0542356.1"/>
    <property type="molecule type" value="Genomic_DNA"/>
</dbReference>
<feature type="compositionally biased region" description="Low complexity" evidence="1">
    <location>
        <begin position="165"/>
        <end position="176"/>
    </location>
</feature>
<feature type="compositionally biased region" description="Basic residues" evidence="1">
    <location>
        <begin position="70"/>
        <end position="81"/>
    </location>
</feature>
<keyword evidence="4" id="KW-1185">Reference proteome</keyword>
<evidence type="ECO:0000256" key="2">
    <source>
        <dbReference type="SAM" id="Phobius"/>
    </source>
</evidence>
<proteinExistence type="predicted"/>
<evidence type="ECO:0000313" key="4">
    <source>
        <dbReference type="Proteomes" id="UP001180754"/>
    </source>
</evidence>
<name>A0ABU2X8V8_9ACTN</name>
<feature type="compositionally biased region" description="Low complexity" evidence="1">
    <location>
        <begin position="236"/>
        <end position="253"/>
    </location>
</feature>
<feature type="region of interest" description="Disordered" evidence="1">
    <location>
        <begin position="126"/>
        <end position="265"/>
    </location>
</feature>